<evidence type="ECO:0000313" key="3">
    <source>
        <dbReference type="Proteomes" id="UP000245506"/>
    </source>
</evidence>
<gene>
    <name evidence="2" type="ORF">DKT75_17160</name>
</gene>
<dbReference type="GO" id="GO:0015074">
    <property type="term" value="P:DNA integration"/>
    <property type="evidence" value="ECO:0007669"/>
    <property type="project" value="InterPro"/>
</dbReference>
<dbReference type="Pfam" id="PF00665">
    <property type="entry name" value="rve"/>
    <property type="match status" value="1"/>
</dbReference>
<dbReference type="Proteomes" id="UP000245506">
    <property type="component" value="Unassembled WGS sequence"/>
</dbReference>
<dbReference type="AlphaFoldDB" id="A0A317C3U4"/>
<dbReference type="Gene3D" id="3.30.420.10">
    <property type="entry name" value="Ribonuclease H-like superfamily/Ribonuclease H"/>
    <property type="match status" value="1"/>
</dbReference>
<keyword evidence="3" id="KW-1185">Reference proteome</keyword>
<proteinExistence type="predicted"/>
<evidence type="ECO:0000259" key="1">
    <source>
        <dbReference type="Pfam" id="PF00665"/>
    </source>
</evidence>
<evidence type="ECO:0000313" key="2">
    <source>
        <dbReference type="EMBL" id="PWQ93366.1"/>
    </source>
</evidence>
<dbReference type="RefSeq" id="WP_109825076.1">
    <property type="nucleotide sequence ID" value="NZ_QGKL01000042.1"/>
</dbReference>
<comment type="caution">
    <text evidence="2">The sequence shown here is derived from an EMBL/GenBank/DDBJ whole genome shotgun (WGS) entry which is preliminary data.</text>
</comment>
<dbReference type="OrthoDB" id="9803878at2"/>
<name>A0A317C3U4_9GAMM</name>
<feature type="domain" description="Integrase catalytic" evidence="1">
    <location>
        <begin position="18"/>
        <end position="73"/>
    </location>
</feature>
<dbReference type="SUPFAM" id="SSF53098">
    <property type="entry name" value="Ribonuclease H-like"/>
    <property type="match status" value="1"/>
</dbReference>
<sequence>MNVHRNARTTPNMPEDMQKRDVLVGIDRATRWVYMEVITDKTAKTAAKFIEILVAKYPIKITKILMDNGKEFTD</sequence>
<accession>A0A317C3U4</accession>
<dbReference type="InterPro" id="IPR001584">
    <property type="entry name" value="Integrase_cat-core"/>
</dbReference>
<dbReference type="EMBL" id="QGKL01000042">
    <property type="protein sequence ID" value="PWQ93366.1"/>
    <property type="molecule type" value="Genomic_DNA"/>
</dbReference>
<dbReference type="InterPro" id="IPR036397">
    <property type="entry name" value="RNaseH_sf"/>
</dbReference>
<organism evidence="2 3">
    <name type="scientific">Leucothrix arctica</name>
    <dbReference type="NCBI Taxonomy" id="1481894"/>
    <lineage>
        <taxon>Bacteria</taxon>
        <taxon>Pseudomonadati</taxon>
        <taxon>Pseudomonadota</taxon>
        <taxon>Gammaproteobacteria</taxon>
        <taxon>Thiotrichales</taxon>
        <taxon>Thiotrichaceae</taxon>
        <taxon>Leucothrix</taxon>
    </lineage>
</organism>
<reference evidence="2 3" key="1">
    <citation type="submission" date="2018-05" db="EMBL/GenBank/DDBJ databases">
        <title>Leucothrix arctica sp. nov., isolated from Arctic seawater.</title>
        <authorList>
            <person name="Choi A."/>
            <person name="Baek K."/>
        </authorList>
    </citation>
    <scope>NUCLEOTIDE SEQUENCE [LARGE SCALE GENOMIC DNA]</scope>
    <source>
        <strain evidence="2 3">IMCC9719</strain>
    </source>
</reference>
<dbReference type="GO" id="GO:0003676">
    <property type="term" value="F:nucleic acid binding"/>
    <property type="evidence" value="ECO:0007669"/>
    <property type="project" value="InterPro"/>
</dbReference>
<dbReference type="InterPro" id="IPR012337">
    <property type="entry name" value="RNaseH-like_sf"/>
</dbReference>
<protein>
    <recommendedName>
        <fullName evidence="1">Integrase catalytic domain-containing protein</fullName>
    </recommendedName>
</protein>